<feature type="compositionally biased region" description="Low complexity" evidence="4">
    <location>
        <begin position="47"/>
        <end position="58"/>
    </location>
</feature>
<feature type="region of interest" description="Disordered" evidence="4">
    <location>
        <begin position="1420"/>
        <end position="1449"/>
    </location>
</feature>
<dbReference type="GO" id="GO:0006357">
    <property type="term" value="P:regulation of transcription by RNA polymerase II"/>
    <property type="evidence" value="ECO:0007669"/>
    <property type="project" value="TreeGrafter"/>
</dbReference>
<comment type="caution">
    <text evidence="6">The sequence shown here is derived from an EMBL/GenBank/DDBJ whole genome shotgun (WGS) entry which is preliminary data.</text>
</comment>
<feature type="region of interest" description="Disordered" evidence="4">
    <location>
        <begin position="159"/>
        <end position="249"/>
    </location>
</feature>
<proteinExistence type="predicted"/>
<feature type="compositionally biased region" description="Polar residues" evidence="4">
    <location>
        <begin position="1321"/>
        <end position="1331"/>
    </location>
</feature>
<feature type="compositionally biased region" description="Polar residues" evidence="4">
    <location>
        <begin position="618"/>
        <end position="630"/>
    </location>
</feature>
<dbReference type="OrthoDB" id="5876363at2759"/>
<evidence type="ECO:0000256" key="1">
    <source>
        <dbReference type="ARBA" id="ARBA00022723"/>
    </source>
</evidence>
<feature type="compositionally biased region" description="Polar residues" evidence="4">
    <location>
        <begin position="191"/>
        <end position="208"/>
    </location>
</feature>
<feature type="compositionally biased region" description="Polar residues" evidence="4">
    <location>
        <begin position="736"/>
        <end position="766"/>
    </location>
</feature>
<feature type="domain" description="Zinc finger PHD-type" evidence="5">
    <location>
        <begin position="957"/>
        <end position="1000"/>
    </location>
</feature>
<dbReference type="InterPro" id="IPR001965">
    <property type="entry name" value="Znf_PHD"/>
</dbReference>
<dbReference type="PANTHER" id="PTHR47636:SF1">
    <property type="entry name" value="TRANSCRIPTIONAL REGULATORY PROTEIN RCO1"/>
    <property type="match status" value="1"/>
</dbReference>
<protein>
    <recommendedName>
        <fullName evidence="5">Zinc finger PHD-type domain-containing protein</fullName>
    </recommendedName>
</protein>
<feature type="compositionally biased region" description="Low complexity" evidence="4">
    <location>
        <begin position="829"/>
        <end position="838"/>
    </location>
</feature>
<dbReference type="InterPro" id="IPR011011">
    <property type="entry name" value="Znf_FYVE_PHD"/>
</dbReference>
<feature type="region of interest" description="Disordered" evidence="4">
    <location>
        <begin position="1317"/>
        <end position="1370"/>
    </location>
</feature>
<evidence type="ECO:0000313" key="6">
    <source>
        <dbReference type="EMBL" id="KAJ4392222.1"/>
    </source>
</evidence>
<keyword evidence="3" id="KW-0862">Zinc</keyword>
<dbReference type="InterPro" id="IPR052819">
    <property type="entry name" value="Chromatin_regulatory_protein"/>
</dbReference>
<feature type="region of interest" description="Disordered" evidence="4">
    <location>
        <begin position="1481"/>
        <end position="1518"/>
    </location>
</feature>
<feature type="region of interest" description="Disordered" evidence="4">
    <location>
        <begin position="525"/>
        <end position="647"/>
    </location>
</feature>
<feature type="compositionally biased region" description="Polar residues" evidence="4">
    <location>
        <begin position="163"/>
        <end position="178"/>
    </location>
</feature>
<feature type="compositionally biased region" description="Polar residues" evidence="4">
    <location>
        <begin position="1497"/>
        <end position="1515"/>
    </location>
</feature>
<evidence type="ECO:0000313" key="7">
    <source>
        <dbReference type="Proteomes" id="UP001140453"/>
    </source>
</evidence>
<dbReference type="GO" id="GO:0008270">
    <property type="term" value="F:zinc ion binding"/>
    <property type="evidence" value="ECO:0007669"/>
    <property type="project" value="UniProtKB-KW"/>
</dbReference>
<feature type="domain" description="Zinc finger PHD-type" evidence="5">
    <location>
        <begin position="1088"/>
        <end position="1139"/>
    </location>
</feature>
<dbReference type="SMART" id="SM00249">
    <property type="entry name" value="PHD"/>
    <property type="match status" value="2"/>
</dbReference>
<dbReference type="GO" id="GO:0032221">
    <property type="term" value="C:Rpd3S complex"/>
    <property type="evidence" value="ECO:0007669"/>
    <property type="project" value="TreeGrafter"/>
</dbReference>
<feature type="region of interest" description="Disordered" evidence="4">
    <location>
        <begin position="704"/>
        <end position="838"/>
    </location>
</feature>
<feature type="compositionally biased region" description="Low complexity" evidence="4">
    <location>
        <begin position="709"/>
        <end position="735"/>
    </location>
</feature>
<feature type="compositionally biased region" description="Basic residues" evidence="4">
    <location>
        <begin position="126"/>
        <end position="137"/>
    </location>
</feature>
<feature type="compositionally biased region" description="Basic and acidic residues" evidence="4">
    <location>
        <begin position="32"/>
        <end position="46"/>
    </location>
</feature>
<dbReference type="PANTHER" id="PTHR47636">
    <property type="entry name" value="TRANSCRIPTIONAL REGULATORY PROTEIN RCO1"/>
    <property type="match status" value="1"/>
</dbReference>
<evidence type="ECO:0000259" key="5">
    <source>
        <dbReference type="SMART" id="SM00249"/>
    </source>
</evidence>
<dbReference type="InterPro" id="IPR013083">
    <property type="entry name" value="Znf_RING/FYVE/PHD"/>
</dbReference>
<name>A0A9W9CX32_9PEZI</name>
<gene>
    <name evidence="6" type="ORF">N0V93_005847</name>
</gene>
<feature type="compositionally biased region" description="Polar residues" evidence="4">
    <location>
        <begin position="1"/>
        <end position="14"/>
    </location>
</feature>
<feature type="region of interest" description="Disordered" evidence="4">
    <location>
        <begin position="276"/>
        <end position="297"/>
    </location>
</feature>
<feature type="region of interest" description="Disordered" evidence="4">
    <location>
        <begin position="111"/>
        <end position="145"/>
    </location>
</feature>
<feature type="region of interest" description="Disordered" evidence="4">
    <location>
        <begin position="1"/>
        <end position="66"/>
    </location>
</feature>
<evidence type="ECO:0000256" key="2">
    <source>
        <dbReference type="ARBA" id="ARBA00022771"/>
    </source>
</evidence>
<keyword evidence="1" id="KW-0479">Metal-binding</keyword>
<reference evidence="6" key="1">
    <citation type="submission" date="2022-10" db="EMBL/GenBank/DDBJ databases">
        <title>Tapping the CABI collections for fungal endophytes: first genome assemblies for Collariella, Neodidymelliopsis, Ascochyta clinopodiicola, Didymella pomorum, Didymosphaeria variabile, Neocosmospora piperis and Neocucurbitaria cava.</title>
        <authorList>
            <person name="Hill R."/>
        </authorList>
    </citation>
    <scope>NUCLEOTIDE SEQUENCE</scope>
    <source>
        <strain evidence="6">IMI 355082</strain>
    </source>
</reference>
<feature type="compositionally biased region" description="Low complexity" evidence="4">
    <location>
        <begin position="230"/>
        <end position="239"/>
    </location>
</feature>
<dbReference type="Gene3D" id="3.30.40.10">
    <property type="entry name" value="Zinc/RING finger domain, C3HC4 (zinc finger)"/>
    <property type="match status" value="2"/>
</dbReference>
<accession>A0A9W9CX32</accession>
<organism evidence="6 7">
    <name type="scientific">Gnomoniopsis smithogilvyi</name>
    <dbReference type="NCBI Taxonomy" id="1191159"/>
    <lineage>
        <taxon>Eukaryota</taxon>
        <taxon>Fungi</taxon>
        <taxon>Dikarya</taxon>
        <taxon>Ascomycota</taxon>
        <taxon>Pezizomycotina</taxon>
        <taxon>Sordariomycetes</taxon>
        <taxon>Sordariomycetidae</taxon>
        <taxon>Diaporthales</taxon>
        <taxon>Gnomoniaceae</taxon>
        <taxon>Gnomoniopsis</taxon>
    </lineage>
</organism>
<keyword evidence="2" id="KW-0863">Zinc-finger</keyword>
<feature type="compositionally biased region" description="Low complexity" evidence="4">
    <location>
        <begin position="591"/>
        <end position="608"/>
    </location>
</feature>
<feature type="region of interest" description="Disordered" evidence="4">
    <location>
        <begin position="487"/>
        <end position="508"/>
    </location>
</feature>
<dbReference type="SUPFAM" id="SSF57903">
    <property type="entry name" value="FYVE/PHD zinc finger"/>
    <property type="match status" value="2"/>
</dbReference>
<feature type="compositionally biased region" description="Basic and acidic residues" evidence="4">
    <location>
        <begin position="797"/>
        <end position="807"/>
    </location>
</feature>
<dbReference type="Proteomes" id="UP001140453">
    <property type="component" value="Unassembled WGS sequence"/>
</dbReference>
<feature type="region of interest" description="Disordered" evidence="4">
    <location>
        <begin position="891"/>
        <end position="951"/>
    </location>
</feature>
<sequence>MSAPPTTRASRSRYSSPAMGGAASAAGVRTEGSSRRRGADKDKDRGSNTATSSAARASSTERSRRFMENWIEPERVRMPSFQEHGLVRQGVLETMEPLGTIPKPAMIKKLTGIGREGSPTTSNSRGGKKKIILKRKNGTTVGNSAAAATGTASLALGVPELLSGTQSPTPSTVATPQPVTSPTPAPAPEHSSVSTVMQNSPPTPTAKTQHLETPELMPLSDAISELTPEPNLNPASQPAPSSPPNIWDKIHRDQLRPPISTSNPFLTDPIKESIEDNASQNLPGTPQSAHSSASTYDSVTDEYYKRGTSIPGRPLFNAPTRHAAGLEAAMSPSVIDAGEDAAASSAHTQHRIPQPPLGPWYTEAELTRIIQQKEVVKTAIDYGVAEAIKHRCYVDAYALRVAYDENQDDARFLLQTEAVYMQMATRESAGEWARTLQPYKTHGQRNQNALKYFVPEAESDKDFDFETHKPLQAPYLHLISIDMKEVRNPKRRRATPPAGNADDAQNYNHDESTVLLQVDNENLPQKAHAQPDEPEQPERVATPPRKRQKTQTQTRHTSHARTASISSAAGACSMDTVTRGKVTISPEPRSVRAGSSVSDVSSLSSARSITPVEEPEDNASQAAQPSGDGNQASMQEGEQGQSQVQGQLSGNLGLRAQVSGTDSAHTEQAAAPVQPITEPLIRRLPARKARNNLAPGVYMVLPPDSDAVSNNPNPTSHSHPHSSNNSNLANASHNPDTMSLGKSQHNSNQGSAPTNHVSSKTQQPSKRSQRGLPDYAPANKLDAADDKMMKRAAARKRTQDLTEEVRFTKPSFIRGEPTHTSPTPARPGSSSSELSSVPEVEELELELEPVAQQKGRVLGTRATRANKRGHDEMDEDITPFSEDFGIEADISTGGLSRAVTPRPQKKQKKEVRRFKQSPTKNKAGLSAAAGAVPTRAANRSSPAVNGAPSNQEDNDDFCSFCSGTGNLVCCDGCNKAFHYMDHEPVVDPNDDTAWFCWDCMVKRDPSLIGEYKGPFSALLTNLDKRHAKAFVLPKKVRDYFEGVRTGADGEYEEFVPPAKGKKRKETEEEKKGVFDSYQIVDKDNQPILCHACSRSAGFGSSKRDIIPCSLCGLWWHADCLDPPKPTPPNPKTFVCPCHANDLLHKIPAQLGPAHKFRKIKGAPDISYAFRRGNVNNGWIDVEDDASDDDVKSVKMGLRDPGSWGKKYTLKASGIRDDFIAKIGRPQKPRFQLELPAVDYEEGAEERYEAALSILAFSRKVRAEPGHAVMSGSAASTGISDENSMTISKQKIETAGNTELEAMQQQLKEMQERINSRLRIRNGQNEPQQGPSKTRRSTRGKSVAALKAAEQTVEASEERREEVGSVTAEDNGIWAEAEDARLPAKPAVEGPMAPDLETKEASVDEHKDNAGLPVVKNEVAADGAPAVPTYTSTNDVDEPAPPASSDKTVTEAEPAVVTIVKATVEKHVDQVVDAALTPPSDLPKDVDELPTYLPAIKPTSNGVETPETTVADQATSPVEAEAMEIDRFDLE</sequence>
<feature type="compositionally biased region" description="Low complexity" evidence="4">
    <location>
        <begin position="631"/>
        <end position="647"/>
    </location>
</feature>
<feature type="compositionally biased region" description="Basic residues" evidence="4">
    <location>
        <begin position="903"/>
        <end position="915"/>
    </location>
</feature>
<dbReference type="EMBL" id="JAPEVB010000003">
    <property type="protein sequence ID" value="KAJ4392222.1"/>
    <property type="molecule type" value="Genomic_DNA"/>
</dbReference>
<feature type="compositionally biased region" description="Low complexity" evidence="4">
    <location>
        <begin position="15"/>
        <end position="27"/>
    </location>
</feature>
<evidence type="ECO:0000256" key="4">
    <source>
        <dbReference type="SAM" id="MobiDB-lite"/>
    </source>
</evidence>
<keyword evidence="7" id="KW-1185">Reference proteome</keyword>
<evidence type="ECO:0000256" key="3">
    <source>
        <dbReference type="ARBA" id="ARBA00022833"/>
    </source>
</evidence>
<feature type="compositionally biased region" description="Polar residues" evidence="4">
    <location>
        <begin position="937"/>
        <end position="951"/>
    </location>
</feature>